<evidence type="ECO:0000313" key="1">
    <source>
        <dbReference type="EMBL" id="GIY08008.1"/>
    </source>
</evidence>
<dbReference type="AlphaFoldDB" id="A0AAV4QE59"/>
<protein>
    <submittedName>
        <fullName evidence="1">Uncharacterized protein</fullName>
    </submittedName>
</protein>
<organism evidence="1 2">
    <name type="scientific">Caerostris darwini</name>
    <dbReference type="NCBI Taxonomy" id="1538125"/>
    <lineage>
        <taxon>Eukaryota</taxon>
        <taxon>Metazoa</taxon>
        <taxon>Ecdysozoa</taxon>
        <taxon>Arthropoda</taxon>
        <taxon>Chelicerata</taxon>
        <taxon>Arachnida</taxon>
        <taxon>Araneae</taxon>
        <taxon>Araneomorphae</taxon>
        <taxon>Entelegynae</taxon>
        <taxon>Araneoidea</taxon>
        <taxon>Araneidae</taxon>
        <taxon>Caerostris</taxon>
    </lineage>
</organism>
<proteinExistence type="predicted"/>
<name>A0AAV4QE59_9ARAC</name>
<accession>A0AAV4QE59</accession>
<dbReference type="Proteomes" id="UP001054837">
    <property type="component" value="Unassembled WGS sequence"/>
</dbReference>
<keyword evidence="2" id="KW-1185">Reference proteome</keyword>
<sequence length="66" mass="7218">MHEVSETASPTVVTVARKRCPTVVAGSHAKEHEFAWGDCCTNFGLEPVLAAEDDWYLDATPEGLDR</sequence>
<reference evidence="1 2" key="1">
    <citation type="submission" date="2021-06" db="EMBL/GenBank/DDBJ databases">
        <title>Caerostris darwini draft genome.</title>
        <authorList>
            <person name="Kono N."/>
            <person name="Arakawa K."/>
        </authorList>
    </citation>
    <scope>NUCLEOTIDE SEQUENCE [LARGE SCALE GENOMIC DNA]</scope>
</reference>
<gene>
    <name evidence="1" type="ORF">CDAR_63521</name>
</gene>
<dbReference type="EMBL" id="BPLQ01004429">
    <property type="protein sequence ID" value="GIY08008.1"/>
    <property type="molecule type" value="Genomic_DNA"/>
</dbReference>
<comment type="caution">
    <text evidence="1">The sequence shown here is derived from an EMBL/GenBank/DDBJ whole genome shotgun (WGS) entry which is preliminary data.</text>
</comment>
<evidence type="ECO:0000313" key="2">
    <source>
        <dbReference type="Proteomes" id="UP001054837"/>
    </source>
</evidence>